<evidence type="ECO:0000259" key="6">
    <source>
        <dbReference type="PROSITE" id="PS51762"/>
    </source>
</evidence>
<evidence type="ECO:0000313" key="8">
    <source>
        <dbReference type="Proteomes" id="UP001527925"/>
    </source>
</evidence>
<name>A0ABR4NBG5_9FUNG</name>
<feature type="region of interest" description="Disordered" evidence="4">
    <location>
        <begin position="268"/>
        <end position="300"/>
    </location>
</feature>
<dbReference type="InterPro" id="IPR013320">
    <property type="entry name" value="ConA-like_dom_sf"/>
</dbReference>
<evidence type="ECO:0000313" key="7">
    <source>
        <dbReference type="EMBL" id="KAL2916883.1"/>
    </source>
</evidence>
<gene>
    <name evidence="7" type="primary">UTR2_2</name>
    <name evidence="7" type="ORF">HK105_203662</name>
</gene>
<keyword evidence="3 7" id="KW-0326">Glycosidase</keyword>
<feature type="signal peptide" evidence="5">
    <location>
        <begin position="1"/>
        <end position="21"/>
    </location>
</feature>
<accession>A0ABR4NBG5</accession>
<dbReference type="InterPro" id="IPR000757">
    <property type="entry name" value="Beta-glucanase-like"/>
</dbReference>
<dbReference type="EMBL" id="JADGIZ020000014">
    <property type="protein sequence ID" value="KAL2916883.1"/>
    <property type="molecule type" value="Genomic_DNA"/>
</dbReference>
<dbReference type="Proteomes" id="UP001527925">
    <property type="component" value="Unassembled WGS sequence"/>
</dbReference>
<evidence type="ECO:0000256" key="3">
    <source>
        <dbReference type="ARBA" id="ARBA00023295"/>
    </source>
</evidence>
<dbReference type="PROSITE" id="PS51762">
    <property type="entry name" value="GH16_2"/>
    <property type="match status" value="1"/>
</dbReference>
<keyword evidence="1 5" id="KW-0732">Signal</keyword>
<dbReference type="Pfam" id="PF00722">
    <property type="entry name" value="Glyco_hydro_16"/>
    <property type="match status" value="1"/>
</dbReference>
<feature type="chain" id="PRO_5046540349" evidence="5">
    <location>
        <begin position="22"/>
        <end position="327"/>
    </location>
</feature>
<organism evidence="7 8">
    <name type="scientific">Polyrhizophydium stewartii</name>
    <dbReference type="NCBI Taxonomy" id="2732419"/>
    <lineage>
        <taxon>Eukaryota</taxon>
        <taxon>Fungi</taxon>
        <taxon>Fungi incertae sedis</taxon>
        <taxon>Chytridiomycota</taxon>
        <taxon>Chytridiomycota incertae sedis</taxon>
        <taxon>Chytridiomycetes</taxon>
        <taxon>Rhizophydiales</taxon>
        <taxon>Rhizophydiales incertae sedis</taxon>
        <taxon>Polyrhizophydium</taxon>
    </lineage>
</organism>
<feature type="domain" description="GH16" evidence="6">
    <location>
        <begin position="23"/>
        <end position="265"/>
    </location>
</feature>
<dbReference type="PANTHER" id="PTHR10963">
    <property type="entry name" value="GLYCOSYL HYDROLASE-RELATED"/>
    <property type="match status" value="1"/>
</dbReference>
<evidence type="ECO:0000256" key="4">
    <source>
        <dbReference type="SAM" id="MobiDB-lite"/>
    </source>
</evidence>
<dbReference type="PANTHER" id="PTHR10963:SF22">
    <property type="entry name" value="GLYCOSIDASE CRH2-RELATED"/>
    <property type="match status" value="1"/>
</dbReference>
<evidence type="ECO:0000256" key="1">
    <source>
        <dbReference type="ARBA" id="ARBA00022729"/>
    </source>
</evidence>
<comment type="caution">
    <text evidence="7">The sequence shown here is derived from an EMBL/GenBank/DDBJ whole genome shotgun (WGS) entry which is preliminary data.</text>
</comment>
<dbReference type="GO" id="GO:0016798">
    <property type="term" value="F:hydrolase activity, acting on glycosyl bonds"/>
    <property type="evidence" value="ECO:0007669"/>
    <property type="project" value="UniProtKB-KW"/>
</dbReference>
<evidence type="ECO:0000256" key="5">
    <source>
        <dbReference type="SAM" id="SignalP"/>
    </source>
</evidence>
<sequence length="327" mass="34852">MTAFLLPLLAAAALAPAAVQAQANVTGSCVTGRITFDRLRTYSNVLPGSTPKLNVSTYDMIIDYASKNVEFPSTGGASLALIKDPSGKAATGTRVSTTRYILYGKVTARFSALSLPGAVTTFISMSDRKDEIDWEIVGKDLNSAQTNVFYKGIPEFALHGSTEAVADVSKPHEYTIDWKHNTLSWAIDGVVKRTLNKDTSISPLTPPGERWYPSTPSLFQISVWDGGASDSKGTSDWAGGAIQWGSRSNITALYEWIDIQCYDDHDNPVPKWPADATVNPDKKAAPSNQPTSNDPKQQGNAAVRVGAAPMALVAAAVFGGLVSVLAL</sequence>
<protein>
    <submittedName>
        <fullName evidence="7">Glycosidase CRH2</fullName>
    </submittedName>
</protein>
<keyword evidence="2" id="KW-0378">Hydrolase</keyword>
<dbReference type="InterPro" id="IPR050546">
    <property type="entry name" value="Glycosyl_Hydrlase_16"/>
</dbReference>
<keyword evidence="8" id="KW-1185">Reference proteome</keyword>
<dbReference type="Gene3D" id="2.60.120.200">
    <property type="match status" value="1"/>
</dbReference>
<reference evidence="7 8" key="1">
    <citation type="submission" date="2023-09" db="EMBL/GenBank/DDBJ databases">
        <title>Pangenome analysis of Batrachochytrium dendrobatidis and related Chytrids.</title>
        <authorList>
            <person name="Yacoub M.N."/>
            <person name="Stajich J.E."/>
            <person name="James T.Y."/>
        </authorList>
    </citation>
    <scope>NUCLEOTIDE SEQUENCE [LARGE SCALE GENOMIC DNA]</scope>
    <source>
        <strain evidence="7 8">JEL0888</strain>
    </source>
</reference>
<dbReference type="SUPFAM" id="SSF49899">
    <property type="entry name" value="Concanavalin A-like lectins/glucanases"/>
    <property type="match status" value="1"/>
</dbReference>
<proteinExistence type="predicted"/>
<feature type="compositionally biased region" description="Polar residues" evidence="4">
    <location>
        <begin position="286"/>
        <end position="300"/>
    </location>
</feature>
<evidence type="ECO:0000256" key="2">
    <source>
        <dbReference type="ARBA" id="ARBA00022801"/>
    </source>
</evidence>